<proteinExistence type="predicted"/>
<evidence type="ECO:0000259" key="1">
    <source>
        <dbReference type="Pfam" id="PF13470"/>
    </source>
</evidence>
<dbReference type="Pfam" id="PF13470">
    <property type="entry name" value="PIN_3"/>
    <property type="match status" value="1"/>
</dbReference>
<dbReference type="PANTHER" id="PTHR34610">
    <property type="entry name" value="SSL7007 PROTEIN"/>
    <property type="match status" value="1"/>
</dbReference>
<evidence type="ECO:0000313" key="2">
    <source>
        <dbReference type="EMBL" id="MET3612524.1"/>
    </source>
</evidence>
<feature type="domain" description="PIN" evidence="1">
    <location>
        <begin position="2"/>
        <end position="114"/>
    </location>
</feature>
<name>A0ABV2IVK9_9HYPH</name>
<dbReference type="InterPro" id="IPR029060">
    <property type="entry name" value="PIN-like_dom_sf"/>
</dbReference>
<sequence length="140" mass="15766">MRIVVDTNVFIGACIGRGPASQVIEACLGGKLTPLMSNALYLEYEDVLDRSGIFTDARLGYDERQALFDIFLGKCVICDIYFLWRPNLRDEADNHLMELAVAGSGRCIATFNKRDFLGSELKFRNIEILTPIEIMNRIAQ</sequence>
<keyword evidence="3" id="KW-1185">Reference proteome</keyword>
<gene>
    <name evidence="2" type="ORF">ABID16_000829</name>
</gene>
<dbReference type="InterPro" id="IPR002716">
    <property type="entry name" value="PIN_dom"/>
</dbReference>
<dbReference type="NCBIfam" id="TIGR00305">
    <property type="entry name" value="putative toxin-antitoxin system toxin component, PIN family"/>
    <property type="match status" value="1"/>
</dbReference>
<dbReference type="InterPro" id="IPR002850">
    <property type="entry name" value="PIN_toxin-like"/>
</dbReference>
<comment type="caution">
    <text evidence="2">The sequence shown here is derived from an EMBL/GenBank/DDBJ whole genome shotgun (WGS) entry which is preliminary data.</text>
</comment>
<dbReference type="RefSeq" id="WP_354555088.1">
    <property type="nucleotide sequence ID" value="NZ_JBEPMB010000001.1"/>
</dbReference>
<organism evidence="2 3">
    <name type="scientific">Rhizobium aquaticum</name>
    <dbReference type="NCBI Taxonomy" id="1549636"/>
    <lineage>
        <taxon>Bacteria</taxon>
        <taxon>Pseudomonadati</taxon>
        <taxon>Pseudomonadota</taxon>
        <taxon>Alphaproteobacteria</taxon>
        <taxon>Hyphomicrobiales</taxon>
        <taxon>Rhizobiaceae</taxon>
        <taxon>Rhizobium/Agrobacterium group</taxon>
        <taxon>Rhizobium</taxon>
    </lineage>
</organism>
<dbReference type="SUPFAM" id="SSF88723">
    <property type="entry name" value="PIN domain-like"/>
    <property type="match status" value="1"/>
</dbReference>
<dbReference type="PANTHER" id="PTHR34610:SF3">
    <property type="entry name" value="SSL7007 PROTEIN"/>
    <property type="match status" value="1"/>
</dbReference>
<dbReference type="EMBL" id="JBEPMB010000001">
    <property type="protein sequence ID" value="MET3612524.1"/>
    <property type="molecule type" value="Genomic_DNA"/>
</dbReference>
<evidence type="ECO:0000313" key="3">
    <source>
        <dbReference type="Proteomes" id="UP001549047"/>
    </source>
</evidence>
<dbReference type="Proteomes" id="UP001549047">
    <property type="component" value="Unassembled WGS sequence"/>
</dbReference>
<reference evidence="2 3" key="1">
    <citation type="submission" date="2024-06" db="EMBL/GenBank/DDBJ databases">
        <title>Genomic Encyclopedia of Type Strains, Phase IV (KMG-IV): sequencing the most valuable type-strain genomes for metagenomic binning, comparative biology and taxonomic classification.</title>
        <authorList>
            <person name="Goeker M."/>
        </authorList>
    </citation>
    <scope>NUCLEOTIDE SEQUENCE [LARGE SCALE GENOMIC DNA]</scope>
    <source>
        <strain evidence="2 3">DSM 29780</strain>
    </source>
</reference>
<protein>
    <submittedName>
        <fullName evidence="2">PIN family toxin of toxin-antitoxin system</fullName>
    </submittedName>
</protein>
<accession>A0ABV2IVK9</accession>